<dbReference type="PANTHER" id="PTHR45453">
    <property type="entry name" value="PHOSPHATE REGULON SENSOR PROTEIN PHOR"/>
    <property type="match status" value="1"/>
</dbReference>
<dbReference type="InterPro" id="IPR036890">
    <property type="entry name" value="HATPase_C_sf"/>
</dbReference>
<dbReference type="InterPro" id="IPR003594">
    <property type="entry name" value="HATPase_dom"/>
</dbReference>
<sequence length="597" mass="69232">MLLRTRFLLFTLLFVLFVVVFELMKGWIYVHLKEELFERNIALAGNFLGSEAMLMALGLLKVEEAHKERREKMFESLWSAYLLGEPLHSLKNRAKNLGWENPEFFLIDLDSLQVSDSTDPRAILLRLNIFKKMLHAQAHPQSATLGALPRYDAQRKVLTGFTYRYDAKNRCFLVIRADYPSMDREVANVLFYANHILYNFQKRTTIKNLFYHVRYQDATGLEHLAYFDLKSPEKVDHQRALDLAKELSDRALDIPLEESVWYRSSQEEELYLQRKRFSMREGDVDLLLAMGVDRKHYFTHDGYAWFVNGFFWLGMGVFGILFYWLFQSWLLLPIERIAQRMHDKDPIPLSLAGKAKEFVTLLETHNRLLEELQKENEFSKMLLDSQDQFIKDSIHDINTPLSVILLNVGLLELEVGENEYLLHIKSGIRSLQHVYGDLSYLLDKEAKEGEGEEVFDLGEVLRERIEFFRIVIQANEKSIFLHIKGEGIRVKMNGGKLKRLIDNNLSNAIKHSFPQSRIDVSLVKLEPHAFLSFSNAAKKIEDKEAIFIRYTKGAESKAGYGIGLSIVKEICDEYGIAIDLSSDVLTTFTYVFPLEKG</sequence>
<dbReference type="GO" id="GO:0004721">
    <property type="term" value="F:phosphoprotein phosphatase activity"/>
    <property type="evidence" value="ECO:0007669"/>
    <property type="project" value="TreeGrafter"/>
</dbReference>
<dbReference type="SMART" id="SM00387">
    <property type="entry name" value="HATPase_c"/>
    <property type="match status" value="1"/>
</dbReference>
<dbReference type="Proteomes" id="UP000000422">
    <property type="component" value="Chromosome"/>
</dbReference>
<evidence type="ECO:0000256" key="1">
    <source>
        <dbReference type="ARBA" id="ARBA00000085"/>
    </source>
</evidence>
<dbReference type="eggNOG" id="COG0642">
    <property type="taxonomic scope" value="Bacteria"/>
</dbReference>
<evidence type="ECO:0000259" key="9">
    <source>
        <dbReference type="PROSITE" id="PS50109"/>
    </source>
</evidence>
<evidence type="ECO:0000256" key="6">
    <source>
        <dbReference type="ARBA" id="ARBA00023012"/>
    </source>
</evidence>
<dbReference type="InterPro" id="IPR050351">
    <property type="entry name" value="BphY/WalK/GraS-like"/>
</dbReference>
<dbReference type="PROSITE" id="PS50109">
    <property type="entry name" value="HIS_KIN"/>
    <property type="match status" value="1"/>
</dbReference>
<feature type="transmembrane region" description="Helical" evidence="8">
    <location>
        <begin position="7"/>
        <end position="29"/>
    </location>
</feature>
<proteinExistence type="predicted"/>
<keyword evidence="8" id="KW-0812">Transmembrane</keyword>
<dbReference type="Pfam" id="PF02518">
    <property type="entry name" value="HATPase_c"/>
    <property type="match status" value="1"/>
</dbReference>
<organism evidence="11">
    <name type="scientific">Wolinella succinogenes (strain ATCC 29543 / DSM 1740 / CCUG 13145 / JCM 31913 / LMG 7466 / NCTC 11488 / FDC 602W)</name>
    <name type="common">Vibrio succinogenes</name>
    <dbReference type="NCBI Taxonomy" id="273121"/>
    <lineage>
        <taxon>Bacteria</taxon>
        <taxon>Pseudomonadati</taxon>
        <taxon>Campylobacterota</taxon>
        <taxon>Epsilonproteobacteria</taxon>
        <taxon>Campylobacterales</taxon>
        <taxon>Helicobacteraceae</taxon>
        <taxon>Wolinella</taxon>
    </lineage>
</organism>
<dbReference type="InterPro" id="IPR036097">
    <property type="entry name" value="HisK_dim/P_sf"/>
</dbReference>
<keyword evidence="3" id="KW-0597">Phosphoprotein</keyword>
<dbReference type="InterPro" id="IPR003661">
    <property type="entry name" value="HisK_dim/P_dom"/>
</dbReference>
<dbReference type="InterPro" id="IPR005467">
    <property type="entry name" value="His_kinase_dom"/>
</dbReference>
<feature type="domain" description="Histidine kinase" evidence="9">
    <location>
        <begin position="392"/>
        <end position="596"/>
    </location>
</feature>
<dbReference type="Gene3D" id="3.30.565.10">
    <property type="entry name" value="Histidine kinase-like ATPase, C-terminal domain"/>
    <property type="match status" value="1"/>
</dbReference>
<dbReference type="EC" id="2.7.13.3" evidence="2"/>
<dbReference type="KEGG" id="wsu:WS1207"/>
<dbReference type="AlphaFoldDB" id="Q7M946"/>
<evidence type="ECO:0000256" key="8">
    <source>
        <dbReference type="SAM" id="Phobius"/>
    </source>
</evidence>
<gene>
    <name evidence="10" type="ordered locus">WS1207</name>
</gene>
<feature type="transmembrane region" description="Helical" evidence="8">
    <location>
        <begin position="303"/>
        <end position="326"/>
    </location>
</feature>
<evidence type="ECO:0000256" key="7">
    <source>
        <dbReference type="SAM" id="Coils"/>
    </source>
</evidence>
<evidence type="ECO:0000256" key="4">
    <source>
        <dbReference type="ARBA" id="ARBA00022679"/>
    </source>
</evidence>
<dbReference type="SUPFAM" id="SSF47384">
    <property type="entry name" value="Homodimeric domain of signal transducing histidine kinase"/>
    <property type="match status" value="1"/>
</dbReference>
<dbReference type="HOGENOM" id="CLU_457033_0_0_7"/>
<protein>
    <recommendedName>
        <fullName evidence="2">histidine kinase</fullName>
        <ecNumber evidence="2">2.7.13.3</ecNumber>
    </recommendedName>
</protein>
<evidence type="ECO:0000313" key="11">
    <source>
        <dbReference type="Proteomes" id="UP000000422"/>
    </source>
</evidence>
<keyword evidence="6" id="KW-0902">Two-component regulatory system</keyword>
<dbReference type="Gene3D" id="1.10.287.130">
    <property type="match status" value="1"/>
</dbReference>
<keyword evidence="7" id="KW-0175">Coiled coil</keyword>
<dbReference type="GO" id="GO:0005886">
    <property type="term" value="C:plasma membrane"/>
    <property type="evidence" value="ECO:0007669"/>
    <property type="project" value="TreeGrafter"/>
</dbReference>
<dbReference type="CDD" id="cd00082">
    <property type="entry name" value="HisKA"/>
    <property type="match status" value="1"/>
</dbReference>
<evidence type="ECO:0000256" key="5">
    <source>
        <dbReference type="ARBA" id="ARBA00022777"/>
    </source>
</evidence>
<dbReference type="STRING" id="273121.WS1207"/>
<feature type="transmembrane region" description="Helical" evidence="8">
    <location>
        <begin position="41"/>
        <end position="60"/>
    </location>
</feature>
<dbReference type="GO" id="GO:0000155">
    <property type="term" value="F:phosphorelay sensor kinase activity"/>
    <property type="evidence" value="ECO:0007669"/>
    <property type="project" value="InterPro"/>
</dbReference>
<evidence type="ECO:0000256" key="2">
    <source>
        <dbReference type="ARBA" id="ARBA00012438"/>
    </source>
</evidence>
<dbReference type="CDD" id="cd00075">
    <property type="entry name" value="HATPase"/>
    <property type="match status" value="1"/>
</dbReference>
<reference evidence="10 11" key="1">
    <citation type="journal article" date="2003" name="Proc. Natl. Acad. Sci. U.S.A.">
        <title>Complete genome sequence and analysis of Wolinella succinogenes.</title>
        <authorList>
            <person name="Baar C."/>
            <person name="Eppinger M."/>
            <person name="Raddatz G."/>
            <person name="Simon JM."/>
            <person name="Lanz C."/>
            <person name="Klimmek O."/>
            <person name="Nandakumar R."/>
            <person name="Gross R."/>
            <person name="Rosinus A."/>
            <person name="Keller H."/>
            <person name="Jagtap P."/>
            <person name="Linke B."/>
            <person name="Meyer F."/>
            <person name="Lederer H."/>
            <person name="Schuster S.C."/>
        </authorList>
    </citation>
    <scope>NUCLEOTIDE SEQUENCE [LARGE SCALE GENOMIC DNA]</scope>
    <source>
        <strain evidence="11">ATCC 29543 / DSM 1740 / CCUG 13145 / JCM 31913 / LMG 7466 / NCTC 11488 / FDC 602W</strain>
    </source>
</reference>
<keyword evidence="5 10" id="KW-0418">Kinase</keyword>
<evidence type="ECO:0000313" key="10">
    <source>
        <dbReference type="EMBL" id="CAE10289.1"/>
    </source>
</evidence>
<dbReference type="SMART" id="SM00388">
    <property type="entry name" value="HisKA"/>
    <property type="match status" value="1"/>
</dbReference>
<name>Q7M946_WOLSU</name>
<accession>Q7M946</accession>
<dbReference type="RefSeq" id="WP_011139077.1">
    <property type="nucleotide sequence ID" value="NC_005090.1"/>
</dbReference>
<dbReference type="EMBL" id="BX571660">
    <property type="protein sequence ID" value="CAE10289.1"/>
    <property type="molecule type" value="Genomic_DNA"/>
</dbReference>
<evidence type="ECO:0000256" key="3">
    <source>
        <dbReference type="ARBA" id="ARBA00022553"/>
    </source>
</evidence>
<keyword evidence="4" id="KW-0808">Transferase</keyword>
<keyword evidence="8" id="KW-1133">Transmembrane helix</keyword>
<dbReference type="SUPFAM" id="SSF55874">
    <property type="entry name" value="ATPase domain of HSP90 chaperone/DNA topoisomerase II/histidine kinase"/>
    <property type="match status" value="1"/>
</dbReference>
<dbReference type="GO" id="GO:0016036">
    <property type="term" value="P:cellular response to phosphate starvation"/>
    <property type="evidence" value="ECO:0007669"/>
    <property type="project" value="TreeGrafter"/>
</dbReference>
<dbReference type="PANTHER" id="PTHR45453:SF1">
    <property type="entry name" value="PHOSPHATE REGULON SENSOR PROTEIN PHOR"/>
    <property type="match status" value="1"/>
</dbReference>
<comment type="catalytic activity">
    <reaction evidence="1">
        <text>ATP + protein L-histidine = ADP + protein N-phospho-L-histidine.</text>
        <dbReference type="EC" id="2.7.13.3"/>
    </reaction>
</comment>
<keyword evidence="11" id="KW-1185">Reference proteome</keyword>
<keyword evidence="8" id="KW-0472">Membrane</keyword>
<feature type="coiled-coil region" evidence="7">
    <location>
        <begin position="355"/>
        <end position="382"/>
    </location>
</feature>